<protein>
    <recommendedName>
        <fullName evidence="3">Flagellar protein FliT</fullName>
    </recommendedName>
</protein>
<accession>A0ABZ0AZM1</accession>
<keyword evidence="2" id="KW-1185">Reference proteome</keyword>
<evidence type="ECO:0008006" key="3">
    <source>
        <dbReference type="Google" id="ProtNLM"/>
    </source>
</evidence>
<dbReference type="Proteomes" id="UP001302257">
    <property type="component" value="Chromosome"/>
</dbReference>
<organism evidence="1 2">
    <name type="scientific">Rhodoferax mekongensis</name>
    <dbReference type="NCBI Taxonomy" id="3068341"/>
    <lineage>
        <taxon>Bacteria</taxon>
        <taxon>Pseudomonadati</taxon>
        <taxon>Pseudomonadota</taxon>
        <taxon>Betaproteobacteria</taxon>
        <taxon>Burkholderiales</taxon>
        <taxon>Comamonadaceae</taxon>
        <taxon>Rhodoferax</taxon>
    </lineage>
</organism>
<dbReference type="RefSeq" id="WP_313867441.1">
    <property type="nucleotide sequence ID" value="NZ_CP132507.1"/>
</dbReference>
<evidence type="ECO:0000313" key="1">
    <source>
        <dbReference type="EMBL" id="WNO04606.1"/>
    </source>
</evidence>
<name>A0ABZ0AZM1_9BURK</name>
<sequence length="125" mass="13709">MTPITDTLPDPASPAMRKAATSLILNQLSELVAQDTDWMAACRKRIKDRMSDAKHITFNNDLKIRLIESQLEKGTAAAEGAPPVKTLIQEHQALTDKNHQLQRTAHVCALALKLMDQQAQAGAVI</sequence>
<dbReference type="EMBL" id="CP132507">
    <property type="protein sequence ID" value="WNO04606.1"/>
    <property type="molecule type" value="Genomic_DNA"/>
</dbReference>
<evidence type="ECO:0000313" key="2">
    <source>
        <dbReference type="Proteomes" id="UP001302257"/>
    </source>
</evidence>
<reference evidence="1 2" key="1">
    <citation type="submission" date="2023-08" db="EMBL/GenBank/DDBJ databases">
        <title>Rhodoferax potami sp. nov. and Rhodoferax mekongensis sp. nov., isolated from the Mekong River in Thailand.</title>
        <authorList>
            <person name="Kitikhun S."/>
            <person name="Charoenyingcharoen P."/>
            <person name="Siriarchawattana P."/>
            <person name="Likhitrattanapisal S."/>
            <person name="Nilsakha T."/>
            <person name="Chanpet A."/>
            <person name="Rattanawaree P."/>
            <person name="Ingsriswang S."/>
        </authorList>
    </citation>
    <scope>NUCLEOTIDE SEQUENCE [LARGE SCALE GENOMIC DNA]</scope>
    <source>
        <strain evidence="1 2">TBRC 17307</strain>
    </source>
</reference>
<gene>
    <name evidence="1" type="ORF">RAN89_17190</name>
</gene>
<proteinExistence type="predicted"/>